<organism evidence="1 2">
    <name type="scientific">Hymenobacter luteus</name>
    <dbReference type="NCBI Taxonomy" id="1411122"/>
    <lineage>
        <taxon>Bacteria</taxon>
        <taxon>Pseudomonadati</taxon>
        <taxon>Bacteroidota</taxon>
        <taxon>Cytophagia</taxon>
        <taxon>Cytophagales</taxon>
        <taxon>Hymenobacteraceae</taxon>
        <taxon>Hymenobacter</taxon>
    </lineage>
</organism>
<evidence type="ECO:0000313" key="2">
    <source>
        <dbReference type="Proteomes" id="UP000532746"/>
    </source>
</evidence>
<dbReference type="Proteomes" id="UP000532746">
    <property type="component" value="Unassembled WGS sequence"/>
</dbReference>
<protein>
    <submittedName>
        <fullName evidence="1">Uncharacterized protein</fullName>
    </submittedName>
</protein>
<reference evidence="1 2" key="1">
    <citation type="submission" date="2020-08" db="EMBL/GenBank/DDBJ databases">
        <title>Genomic Encyclopedia of Type Strains, Phase IV (KMG-IV): sequencing the most valuable type-strain genomes for metagenomic binning, comparative biology and taxonomic classification.</title>
        <authorList>
            <person name="Goeker M."/>
        </authorList>
    </citation>
    <scope>NUCLEOTIDE SEQUENCE [LARGE SCALE GENOMIC DNA]</scope>
    <source>
        <strain evidence="1 2">DSM 26718</strain>
    </source>
</reference>
<dbReference type="RefSeq" id="WP_183404821.1">
    <property type="nucleotide sequence ID" value="NZ_JACHGG010000006.1"/>
</dbReference>
<accession>A0A7W9T374</accession>
<evidence type="ECO:0000313" key="1">
    <source>
        <dbReference type="EMBL" id="MBB6060752.1"/>
    </source>
</evidence>
<keyword evidence="2" id="KW-1185">Reference proteome</keyword>
<dbReference type="EMBL" id="JACHGG010000006">
    <property type="protein sequence ID" value="MBB6060752.1"/>
    <property type="molecule type" value="Genomic_DNA"/>
</dbReference>
<comment type="caution">
    <text evidence="1">The sequence shown here is derived from an EMBL/GenBank/DDBJ whole genome shotgun (WGS) entry which is preliminary data.</text>
</comment>
<dbReference type="AlphaFoldDB" id="A0A7W9T374"/>
<name>A0A7W9T374_9BACT</name>
<sequence length="419" mass="45329">MKLKSLTLALLCSGIGFLTSSCEKENEIAAVQPQASQAAAVTSSQTVGEGKFKLDKAKLLAAGANCSYDVFSKTLAANGAHAVVPSTCGPTPFNTAINPYANAFGALEWEWYDLLVTINQLYTYLDGSRQTFGADGSQTNFAAKHKRDLESFWSMPNQITLVGQHTRTLQNRDAIAAVYVNFAGLSAADAYANADFIIANIIQPSAAFKTSPLLSFDGFATTDKLIVIGDGIVQVMTDAGVEEGVTFAGILAHEWGHQVQFNNYTAWYGPRVGTPEQTRKTELEADFFSSYYLTHKRGATYNWKRAAEFFELFYNIGDCSFTSSGHHGTPNQRLAASRLGWIIAQETKPMGHILSANDAHDIFIAALTSVIENKIDSSAALASLKTPQQKAAFSNVLKHEKELKGIANGSLSHTAIENL</sequence>
<gene>
    <name evidence="1" type="ORF">HNQ93_003627</name>
</gene>
<dbReference type="PROSITE" id="PS51257">
    <property type="entry name" value="PROKAR_LIPOPROTEIN"/>
    <property type="match status" value="1"/>
</dbReference>
<proteinExistence type="predicted"/>